<dbReference type="NCBIfam" id="TIGR01493">
    <property type="entry name" value="HAD-SF-IA-v2"/>
    <property type="match status" value="1"/>
</dbReference>
<dbReference type="Proteomes" id="UP000287547">
    <property type="component" value="Unassembled WGS sequence"/>
</dbReference>
<proteinExistence type="predicted"/>
<dbReference type="EMBL" id="QHKI01000023">
    <property type="protein sequence ID" value="RSM82167.1"/>
    <property type="molecule type" value="Genomic_DNA"/>
</dbReference>
<evidence type="ECO:0000313" key="2">
    <source>
        <dbReference type="Proteomes" id="UP000287547"/>
    </source>
</evidence>
<protein>
    <submittedName>
        <fullName evidence="1">Haloacid dehalogenase</fullName>
    </submittedName>
</protein>
<organism evidence="1 2">
    <name type="scientific">Kibdelosporangium aridum</name>
    <dbReference type="NCBI Taxonomy" id="2030"/>
    <lineage>
        <taxon>Bacteria</taxon>
        <taxon>Bacillati</taxon>
        <taxon>Actinomycetota</taxon>
        <taxon>Actinomycetes</taxon>
        <taxon>Pseudonocardiales</taxon>
        <taxon>Pseudonocardiaceae</taxon>
        <taxon>Kibdelosporangium</taxon>
    </lineage>
</organism>
<dbReference type="NCBIfam" id="TIGR01549">
    <property type="entry name" value="HAD-SF-IA-v1"/>
    <property type="match status" value="1"/>
</dbReference>
<dbReference type="AlphaFoldDB" id="A0A428Z5Q9"/>
<dbReference type="PANTHER" id="PTHR46649">
    <property type="match status" value="1"/>
</dbReference>
<dbReference type="InterPro" id="IPR036412">
    <property type="entry name" value="HAD-like_sf"/>
</dbReference>
<sequence length="221" mass="24224">MNFRGVLFDYSGTLFRLEPDLSGLVDHDGNPLDGERQAEIMRRMTAPTGRPEGLPERLYGQWHRRDLDPPLHRELYLAVLRGSGVGNPELLYERMLDSTNWEPYPDTAAALKTLAAAGIPIGVVSNIAWNIRPAFERIAVADLVTEFVLSFQEGAVKPDPRIFGIACERLGLPPEQVLMIGDSEEADGGAAKIGCAVAIVDPLPVEQRPNGLLDVLAENGW</sequence>
<evidence type="ECO:0000313" key="1">
    <source>
        <dbReference type="EMBL" id="RSM82167.1"/>
    </source>
</evidence>
<dbReference type="InterPro" id="IPR006439">
    <property type="entry name" value="HAD-SF_hydro_IA"/>
</dbReference>
<reference evidence="1 2" key="1">
    <citation type="submission" date="2018-05" db="EMBL/GenBank/DDBJ databases">
        <title>Evolution of GPA BGCs.</title>
        <authorList>
            <person name="Waglechner N."/>
            <person name="Wright G.D."/>
        </authorList>
    </citation>
    <scope>NUCLEOTIDE SEQUENCE [LARGE SCALE GENOMIC DNA]</scope>
    <source>
        <strain evidence="1 2">A82846</strain>
    </source>
</reference>
<dbReference type="InterPro" id="IPR023214">
    <property type="entry name" value="HAD_sf"/>
</dbReference>
<dbReference type="SFLD" id="SFLDS00003">
    <property type="entry name" value="Haloacid_Dehalogenase"/>
    <property type="match status" value="1"/>
</dbReference>
<name>A0A428Z5Q9_KIBAR</name>
<gene>
    <name evidence="1" type="ORF">DMH04_26135</name>
</gene>
<dbReference type="SUPFAM" id="SSF56784">
    <property type="entry name" value="HAD-like"/>
    <property type="match status" value="1"/>
</dbReference>
<dbReference type="PRINTS" id="PR00413">
    <property type="entry name" value="HADHALOGNASE"/>
</dbReference>
<dbReference type="OrthoDB" id="3362560at2"/>
<dbReference type="Pfam" id="PF00702">
    <property type="entry name" value="Hydrolase"/>
    <property type="match status" value="1"/>
</dbReference>
<accession>A0A428Z5Q9</accession>
<dbReference type="RefSeq" id="WP_037272845.1">
    <property type="nucleotide sequence ID" value="NZ_QHKI01000023.1"/>
</dbReference>
<comment type="caution">
    <text evidence="1">The sequence shown here is derived from an EMBL/GenBank/DDBJ whole genome shotgun (WGS) entry which is preliminary data.</text>
</comment>
<dbReference type="PANTHER" id="PTHR46649:SF4">
    <property type="entry name" value="HALOACID DEHALOGENASE-LIKE HYDROLASE (HAD) SUPERFAMILY PROTEIN"/>
    <property type="match status" value="1"/>
</dbReference>
<dbReference type="SFLD" id="SFLDG01129">
    <property type="entry name" value="C1.5:_HAD__Beta-PGM__Phosphata"/>
    <property type="match status" value="1"/>
</dbReference>
<dbReference type="NCBIfam" id="TIGR01509">
    <property type="entry name" value="HAD-SF-IA-v3"/>
    <property type="match status" value="1"/>
</dbReference>
<dbReference type="Gene3D" id="3.40.50.1000">
    <property type="entry name" value="HAD superfamily/HAD-like"/>
    <property type="match status" value="1"/>
</dbReference>